<evidence type="ECO:0000259" key="1">
    <source>
        <dbReference type="Pfam" id="PF00814"/>
    </source>
</evidence>
<name>A0A267HQA1_9ENTE</name>
<accession>A0A267HQA1</accession>
<dbReference type="OrthoDB" id="9784166at2"/>
<dbReference type="Pfam" id="PF00814">
    <property type="entry name" value="TsaD"/>
    <property type="match status" value="1"/>
</dbReference>
<keyword evidence="3" id="KW-1185">Reference proteome</keyword>
<dbReference type="GO" id="GO:0002949">
    <property type="term" value="P:tRNA threonylcarbamoyladenosine modification"/>
    <property type="evidence" value="ECO:0007669"/>
    <property type="project" value="InterPro"/>
</dbReference>
<protein>
    <submittedName>
        <fullName evidence="2">Peptidase M22</fullName>
    </submittedName>
</protein>
<dbReference type="PANTHER" id="PTHR11735:SF11">
    <property type="entry name" value="TRNA THREONYLCARBAMOYLADENOSINE BIOSYNTHESIS PROTEIN TSAB"/>
    <property type="match status" value="1"/>
</dbReference>
<dbReference type="AlphaFoldDB" id="A0A267HQA1"/>
<dbReference type="EMBL" id="LHUG01000006">
    <property type="protein sequence ID" value="PAB00539.1"/>
    <property type="molecule type" value="Genomic_DNA"/>
</dbReference>
<comment type="caution">
    <text evidence="2">The sequence shown here is derived from an EMBL/GenBank/DDBJ whole genome shotgun (WGS) entry which is preliminary data.</text>
</comment>
<dbReference type="InterPro" id="IPR043129">
    <property type="entry name" value="ATPase_NBD"/>
</dbReference>
<dbReference type="SUPFAM" id="SSF53067">
    <property type="entry name" value="Actin-like ATPase domain"/>
    <property type="match status" value="2"/>
</dbReference>
<dbReference type="NCBIfam" id="TIGR03725">
    <property type="entry name" value="T6A_YeaZ"/>
    <property type="match status" value="1"/>
</dbReference>
<sequence>MKILAFDTSNKTLTVSLMEDTLLLGEITTNVNKNHSVTLMPAIADLMEKVGLTPQDIDRIVVAQGPGSYTGLRIGVTTAKTLADTLNCELVGVSSLAVLAANCRNYNGVIVPLFDARRNNVYTGLYKWQENELQTVKNDTHIALTDLLPQLAFEKEILFVGEDVIKFSDQIKTALPHATINQVPHWQVPNGAVLAELGAKKAPVLEIDAFLPLYLKRVEAEEKWIASHQDWTGDENYVEKI</sequence>
<evidence type="ECO:0000313" key="2">
    <source>
        <dbReference type="EMBL" id="PAB00539.1"/>
    </source>
</evidence>
<evidence type="ECO:0000313" key="3">
    <source>
        <dbReference type="Proteomes" id="UP000216797"/>
    </source>
</evidence>
<dbReference type="GO" id="GO:0005829">
    <property type="term" value="C:cytosol"/>
    <property type="evidence" value="ECO:0007669"/>
    <property type="project" value="TreeGrafter"/>
</dbReference>
<dbReference type="Proteomes" id="UP000216797">
    <property type="component" value="Unassembled WGS sequence"/>
</dbReference>
<proteinExistence type="predicted"/>
<feature type="domain" description="Gcp-like" evidence="1">
    <location>
        <begin position="31"/>
        <end position="224"/>
    </location>
</feature>
<dbReference type="PANTHER" id="PTHR11735">
    <property type="entry name" value="TRNA N6-ADENOSINE THREONYLCARBAMOYLTRANSFERASE"/>
    <property type="match status" value="1"/>
</dbReference>
<dbReference type="RefSeq" id="WP_071864981.1">
    <property type="nucleotide sequence ID" value="NZ_JBHLVQ010000012.1"/>
</dbReference>
<reference evidence="2 3" key="1">
    <citation type="submission" date="2015-08" db="EMBL/GenBank/DDBJ databases">
        <title>Enterococcus genome sequence.</title>
        <authorList>
            <person name="Acedo J.Z."/>
            <person name="Vederas J.C."/>
        </authorList>
    </citation>
    <scope>NUCLEOTIDE SEQUENCE [LARGE SCALE GENOMIC DNA]</scope>
    <source>
        <strain evidence="2 3">49</strain>
    </source>
</reference>
<dbReference type="Gene3D" id="3.30.420.40">
    <property type="match status" value="2"/>
</dbReference>
<dbReference type="InterPro" id="IPR022496">
    <property type="entry name" value="T6A_TsaB"/>
</dbReference>
<dbReference type="CDD" id="cd24032">
    <property type="entry name" value="ASKHA_NBD_TsaB"/>
    <property type="match status" value="1"/>
</dbReference>
<gene>
    <name evidence="2" type="ORF">AKL21_08590</name>
</gene>
<organism evidence="2 3">
    <name type="scientific">Enterococcus canintestini</name>
    <dbReference type="NCBI Taxonomy" id="317010"/>
    <lineage>
        <taxon>Bacteria</taxon>
        <taxon>Bacillati</taxon>
        <taxon>Bacillota</taxon>
        <taxon>Bacilli</taxon>
        <taxon>Lactobacillales</taxon>
        <taxon>Enterococcaceae</taxon>
        <taxon>Enterococcus</taxon>
    </lineage>
</organism>
<dbReference type="InterPro" id="IPR000905">
    <property type="entry name" value="Gcp-like_dom"/>
</dbReference>